<comment type="caution">
    <text evidence="2">The sequence shown here is derived from an EMBL/GenBank/DDBJ whole genome shotgun (WGS) entry which is preliminary data.</text>
</comment>
<protein>
    <submittedName>
        <fullName evidence="2">Uncharacterized protein</fullName>
    </submittedName>
</protein>
<evidence type="ECO:0000256" key="1">
    <source>
        <dbReference type="SAM" id="MobiDB-lite"/>
    </source>
</evidence>
<feature type="region of interest" description="Disordered" evidence="1">
    <location>
        <begin position="17"/>
        <end position="46"/>
    </location>
</feature>
<accession>A0AA40KTY7</accession>
<dbReference type="Proteomes" id="UP001177670">
    <property type="component" value="Unassembled WGS sequence"/>
</dbReference>
<name>A0AA40KTY7_9HYME</name>
<evidence type="ECO:0000313" key="2">
    <source>
        <dbReference type="EMBL" id="KAK1132629.1"/>
    </source>
</evidence>
<dbReference type="EMBL" id="JAHYIQ010000004">
    <property type="protein sequence ID" value="KAK1132629.1"/>
    <property type="molecule type" value="Genomic_DNA"/>
</dbReference>
<dbReference type="AlphaFoldDB" id="A0AA40KTY7"/>
<evidence type="ECO:0000313" key="3">
    <source>
        <dbReference type="Proteomes" id="UP001177670"/>
    </source>
</evidence>
<proteinExistence type="predicted"/>
<sequence length="70" mass="7471">MTVVCQPGGLLVESCKVPTLHDGQDKEGGEEEATAEEAEEAEEEEEEEILVAGLYCLVAARGIARGIDRP</sequence>
<reference evidence="2" key="1">
    <citation type="submission" date="2021-10" db="EMBL/GenBank/DDBJ databases">
        <title>Melipona bicolor Genome sequencing and assembly.</title>
        <authorList>
            <person name="Araujo N.S."/>
            <person name="Arias M.C."/>
        </authorList>
    </citation>
    <scope>NUCLEOTIDE SEQUENCE</scope>
    <source>
        <strain evidence="2">USP_2M_L1-L4_2017</strain>
        <tissue evidence="2">Whole body</tissue>
    </source>
</reference>
<gene>
    <name evidence="2" type="ORF">K0M31_014014</name>
</gene>
<keyword evidence="3" id="KW-1185">Reference proteome</keyword>
<organism evidence="2 3">
    <name type="scientific">Melipona bicolor</name>
    <dbReference type="NCBI Taxonomy" id="60889"/>
    <lineage>
        <taxon>Eukaryota</taxon>
        <taxon>Metazoa</taxon>
        <taxon>Ecdysozoa</taxon>
        <taxon>Arthropoda</taxon>
        <taxon>Hexapoda</taxon>
        <taxon>Insecta</taxon>
        <taxon>Pterygota</taxon>
        <taxon>Neoptera</taxon>
        <taxon>Endopterygota</taxon>
        <taxon>Hymenoptera</taxon>
        <taxon>Apocrita</taxon>
        <taxon>Aculeata</taxon>
        <taxon>Apoidea</taxon>
        <taxon>Anthophila</taxon>
        <taxon>Apidae</taxon>
        <taxon>Melipona</taxon>
    </lineage>
</organism>
<feature type="compositionally biased region" description="Acidic residues" evidence="1">
    <location>
        <begin position="28"/>
        <end position="46"/>
    </location>
</feature>